<protein>
    <submittedName>
        <fullName evidence="7">Helicase domain protein</fullName>
    </submittedName>
</protein>
<dbReference type="InterPro" id="IPR000330">
    <property type="entry name" value="SNF2_N"/>
</dbReference>
<keyword evidence="4" id="KW-0067">ATP-binding</keyword>
<dbReference type="Gene3D" id="3.40.50.300">
    <property type="entry name" value="P-loop containing nucleotide triphosphate hydrolases"/>
    <property type="match status" value="1"/>
</dbReference>
<dbReference type="SMART" id="SM00487">
    <property type="entry name" value="DEXDc"/>
    <property type="match status" value="1"/>
</dbReference>
<gene>
    <name evidence="7" type="ORF">Dthio_PD3772</name>
</gene>
<dbReference type="Pfam" id="PF00271">
    <property type="entry name" value="Helicase_C"/>
    <property type="match status" value="1"/>
</dbReference>
<dbReference type="PANTHER" id="PTHR45766">
    <property type="entry name" value="DNA ANNEALING HELICASE AND ENDONUCLEASE ZRANB3 FAMILY MEMBER"/>
    <property type="match status" value="1"/>
</dbReference>
<dbReference type="InterPro" id="IPR027417">
    <property type="entry name" value="P-loop_NTPase"/>
</dbReference>
<dbReference type="GO" id="GO:0016787">
    <property type="term" value="F:hydrolase activity"/>
    <property type="evidence" value="ECO:0007669"/>
    <property type="project" value="UniProtKB-KW"/>
</dbReference>
<dbReference type="CDD" id="cd18793">
    <property type="entry name" value="SF2_C_SNF"/>
    <property type="match status" value="1"/>
</dbReference>
<dbReference type="PANTHER" id="PTHR45766:SF6">
    <property type="entry name" value="SWI_SNF-RELATED MATRIX-ASSOCIATED ACTIN-DEPENDENT REGULATOR OF CHROMATIN SUBFAMILY A-LIKE PROTEIN 1"/>
    <property type="match status" value="1"/>
</dbReference>
<keyword evidence="8" id="KW-1185">Reference proteome</keyword>
<dbReference type="InterPro" id="IPR049730">
    <property type="entry name" value="SNF2/RAD54-like_C"/>
</dbReference>
<dbReference type="InterPro" id="IPR001650">
    <property type="entry name" value="Helicase_C-like"/>
</dbReference>
<accession>D6SKA5</accession>
<dbReference type="Proteomes" id="UP000005496">
    <property type="component" value="Unassembled WGS sequence"/>
</dbReference>
<dbReference type="RefSeq" id="WP_008869427.1">
    <property type="nucleotide sequence ID" value="NZ_ACJN02000001.1"/>
</dbReference>
<dbReference type="InterPro" id="IPR038718">
    <property type="entry name" value="SNF2-like_sf"/>
</dbReference>
<dbReference type="GO" id="GO:0005524">
    <property type="term" value="F:ATP binding"/>
    <property type="evidence" value="ECO:0007669"/>
    <property type="project" value="UniProtKB-KW"/>
</dbReference>
<organism evidence="7 8">
    <name type="scientific">Desulfonatronospira thiodismutans ASO3-1</name>
    <dbReference type="NCBI Taxonomy" id="555779"/>
    <lineage>
        <taxon>Bacteria</taxon>
        <taxon>Pseudomonadati</taxon>
        <taxon>Thermodesulfobacteriota</taxon>
        <taxon>Desulfovibrionia</taxon>
        <taxon>Desulfovibrionales</taxon>
        <taxon>Desulfonatronovibrionaceae</taxon>
        <taxon>Desulfonatronospira</taxon>
    </lineage>
</organism>
<dbReference type="PROSITE" id="PS51192">
    <property type="entry name" value="HELICASE_ATP_BIND_1"/>
    <property type="match status" value="1"/>
</dbReference>
<keyword evidence="3 7" id="KW-0347">Helicase</keyword>
<name>D6SKA5_9BACT</name>
<feature type="domain" description="Helicase ATP-binding" evidence="5">
    <location>
        <begin position="123"/>
        <end position="296"/>
    </location>
</feature>
<dbReference type="EMBL" id="ACJN02000001">
    <property type="protein sequence ID" value="EFI36308.1"/>
    <property type="molecule type" value="Genomic_DNA"/>
</dbReference>
<evidence type="ECO:0000256" key="2">
    <source>
        <dbReference type="ARBA" id="ARBA00022801"/>
    </source>
</evidence>
<keyword evidence="2" id="KW-0378">Hydrolase</keyword>
<feature type="domain" description="Helicase C-terminal" evidence="6">
    <location>
        <begin position="431"/>
        <end position="601"/>
    </location>
</feature>
<dbReference type="InterPro" id="IPR014001">
    <property type="entry name" value="Helicase_ATP-bd"/>
</dbReference>
<evidence type="ECO:0000259" key="6">
    <source>
        <dbReference type="PROSITE" id="PS51194"/>
    </source>
</evidence>
<evidence type="ECO:0000256" key="4">
    <source>
        <dbReference type="ARBA" id="ARBA00022840"/>
    </source>
</evidence>
<dbReference type="OrthoDB" id="18878at2"/>
<evidence type="ECO:0000259" key="5">
    <source>
        <dbReference type="PROSITE" id="PS51192"/>
    </source>
</evidence>
<keyword evidence="1" id="KW-0547">Nucleotide-binding</keyword>
<dbReference type="GO" id="GO:0004386">
    <property type="term" value="F:helicase activity"/>
    <property type="evidence" value="ECO:0007669"/>
    <property type="project" value="UniProtKB-KW"/>
</dbReference>
<dbReference type="Pfam" id="PF00176">
    <property type="entry name" value="SNF2-rel_dom"/>
    <property type="match status" value="1"/>
</dbReference>
<dbReference type="Gene3D" id="3.40.50.10810">
    <property type="entry name" value="Tandem AAA-ATPase domain"/>
    <property type="match status" value="1"/>
</dbReference>
<dbReference type="AlphaFoldDB" id="D6SKA5"/>
<sequence>MSQKSASTLAPGSRVLVRDAEWLVRRVDRASTGGQALTCVGLSELVRDREATFLTDLEALHSPVKSLDPARTRLVADSSNQYQDSLLYLESLLRQTPPTDSRLYTGHQAAMDFVPYQLDPALQALEKPRQRILIADSVGLGKTLEAGVLLSELIRRGRGKRILVVTMKSMLTQFQKELWTRFTIPLTRLDSIGLQRVRSRIPTNHNPFYYFDKSIISMDTLKQDNEFRVHLEKATWDVIVIDEAHNVAERGHGRTQRARLARLLSRQSDSLIMLSATPHDGRARSFASLMNMLDPTAIANQDDYGPDDIKGLFIRRFKKDIQHQVKGSFQERRISTCHIPATEQEERAFAGLAGLNLHSLNNKRTGGQLFQTTLEKALFSSPAACLETIDARLRQLQREPQADYVGDVQSLKELRSAVAEITSESFSRFQKLVDLLSSPSSELHWTGKDPLDRLVIFTERIATLEFLYRHLPPALGLKDRHVERLHGGLSDIEQQRVVEDFGRDESPLRLLIASDVASEGINLHYLCHRLIHFDIPWSLMVFQQRNGRIDRYGQERTPLISYLAIQSREPKIHGDMRILELLISKDEEAIKNIGDPSALMGVYDVEAEEARTAGALEQGLSPDDFAARDLSAPQDGPLDLLAFLEEGQEKSSDTSARQRLGQMPALFADDFEYVRLGLNRLDQDNDLSPDIDESLRVLDMNVPGDLLHRFAFLPREIQPRNGRLKFTDDKDTMQEEIRRCRKDEQAWPELHYLWPLHPVLQWLNDRVQTSFGRNEAPVLTLPSLKPEEIIYILTGIIPNRKGQPLIQNWFGVTVSGRAFKGMEPLEKILERTGLGSSTFSNPGNMKVSRQAEEMLPDVVQKAMKWMNEVRREFENRVNPQLNAHLEKLEQLKGRHRREIQLYFDEKYMPENVKSRRRDERMREVENLFAEYMEWIEDTMTTEEHSSIKVAAVLQG</sequence>
<evidence type="ECO:0000256" key="1">
    <source>
        <dbReference type="ARBA" id="ARBA00022741"/>
    </source>
</evidence>
<dbReference type="SUPFAM" id="SSF52540">
    <property type="entry name" value="P-loop containing nucleoside triphosphate hydrolases"/>
    <property type="match status" value="2"/>
</dbReference>
<dbReference type="CDD" id="cd18011">
    <property type="entry name" value="DEXDc_RapA"/>
    <property type="match status" value="1"/>
</dbReference>
<dbReference type="SMART" id="SM00490">
    <property type="entry name" value="HELICc"/>
    <property type="match status" value="1"/>
</dbReference>
<dbReference type="eggNOG" id="COG0553">
    <property type="taxonomic scope" value="Bacteria"/>
</dbReference>
<evidence type="ECO:0000313" key="8">
    <source>
        <dbReference type="Proteomes" id="UP000005496"/>
    </source>
</evidence>
<evidence type="ECO:0000313" key="7">
    <source>
        <dbReference type="EMBL" id="EFI36308.1"/>
    </source>
</evidence>
<proteinExistence type="predicted"/>
<evidence type="ECO:0000256" key="3">
    <source>
        <dbReference type="ARBA" id="ARBA00022806"/>
    </source>
</evidence>
<reference evidence="7" key="1">
    <citation type="submission" date="2010-05" db="EMBL/GenBank/DDBJ databases">
        <title>The draft genome of Desulfonatronospira thiodismutans ASO3-1.</title>
        <authorList>
            <consortium name="US DOE Joint Genome Institute (JGI-PGF)"/>
            <person name="Lucas S."/>
            <person name="Copeland A."/>
            <person name="Lapidus A."/>
            <person name="Cheng J.-F."/>
            <person name="Bruce D."/>
            <person name="Goodwin L."/>
            <person name="Pitluck S."/>
            <person name="Chertkov O."/>
            <person name="Brettin T."/>
            <person name="Detter J.C."/>
            <person name="Han C."/>
            <person name="Land M.L."/>
            <person name="Hauser L."/>
            <person name="Kyrpides N."/>
            <person name="Mikhailova N."/>
            <person name="Muyzer G."/>
            <person name="Woyke T."/>
        </authorList>
    </citation>
    <scope>NUCLEOTIDE SEQUENCE [LARGE SCALE GENOMIC DNA]</scope>
    <source>
        <strain evidence="7">ASO3-1</strain>
    </source>
</reference>
<comment type="caution">
    <text evidence="7">The sequence shown here is derived from an EMBL/GenBank/DDBJ whole genome shotgun (WGS) entry which is preliminary data.</text>
</comment>
<dbReference type="PROSITE" id="PS51194">
    <property type="entry name" value="HELICASE_CTER"/>
    <property type="match status" value="1"/>
</dbReference>
<dbReference type="InterPro" id="IPR057342">
    <property type="entry name" value="DEXDc_RapA"/>
</dbReference>